<evidence type="ECO:0000313" key="3">
    <source>
        <dbReference type="Proteomes" id="UP001283361"/>
    </source>
</evidence>
<proteinExistence type="predicted"/>
<organism evidence="2 3">
    <name type="scientific">Elysia crispata</name>
    <name type="common">lettuce slug</name>
    <dbReference type="NCBI Taxonomy" id="231223"/>
    <lineage>
        <taxon>Eukaryota</taxon>
        <taxon>Metazoa</taxon>
        <taxon>Spiralia</taxon>
        <taxon>Lophotrochozoa</taxon>
        <taxon>Mollusca</taxon>
        <taxon>Gastropoda</taxon>
        <taxon>Heterobranchia</taxon>
        <taxon>Euthyneura</taxon>
        <taxon>Panpulmonata</taxon>
        <taxon>Sacoglossa</taxon>
        <taxon>Placobranchoidea</taxon>
        <taxon>Plakobranchidae</taxon>
        <taxon>Elysia</taxon>
    </lineage>
</organism>
<gene>
    <name evidence="2" type="ORF">RRG08_010908</name>
</gene>
<reference evidence="2" key="1">
    <citation type="journal article" date="2023" name="G3 (Bethesda)">
        <title>A reference genome for the long-term kleptoplast-retaining sea slug Elysia crispata morphotype clarki.</title>
        <authorList>
            <person name="Eastman K.E."/>
            <person name="Pendleton A.L."/>
            <person name="Shaikh M.A."/>
            <person name="Suttiyut T."/>
            <person name="Ogas R."/>
            <person name="Tomko P."/>
            <person name="Gavelis G."/>
            <person name="Widhalm J.R."/>
            <person name="Wisecaver J.H."/>
        </authorList>
    </citation>
    <scope>NUCLEOTIDE SEQUENCE</scope>
    <source>
        <strain evidence="2">ECLA1</strain>
    </source>
</reference>
<evidence type="ECO:0000256" key="1">
    <source>
        <dbReference type="SAM" id="MobiDB-lite"/>
    </source>
</evidence>
<feature type="region of interest" description="Disordered" evidence="1">
    <location>
        <begin position="74"/>
        <end position="103"/>
    </location>
</feature>
<dbReference type="Proteomes" id="UP001283361">
    <property type="component" value="Unassembled WGS sequence"/>
</dbReference>
<name>A0AAE1A101_9GAST</name>
<protein>
    <submittedName>
        <fullName evidence="2">Uncharacterized protein</fullName>
    </submittedName>
</protein>
<keyword evidence="3" id="KW-1185">Reference proteome</keyword>
<evidence type="ECO:0000313" key="2">
    <source>
        <dbReference type="EMBL" id="KAK3778611.1"/>
    </source>
</evidence>
<dbReference type="EMBL" id="JAWDGP010002904">
    <property type="protein sequence ID" value="KAK3778611.1"/>
    <property type="molecule type" value="Genomic_DNA"/>
</dbReference>
<dbReference type="AlphaFoldDB" id="A0AAE1A101"/>
<accession>A0AAE1A101</accession>
<sequence>MIKTHLTSVGDNPIRKVLQRLQTDTNNTKSCRPIQPIPFLPPLQTGAAVISKVYITRNVRPQRFVVRVQDNKEIITDRQPEPGPSSRPFGHKTTGRALHKDGR</sequence>
<comment type="caution">
    <text evidence="2">The sequence shown here is derived from an EMBL/GenBank/DDBJ whole genome shotgun (WGS) entry which is preliminary data.</text>
</comment>